<sequence>MFGKDCYTVDDLDLLPRINWCKAVVDDLRDAAFSSKVDRVKKGLKSISGCGILLIIIYLDNLQCHHQGYTHSNPTCEVLRFQHNRPYQRCRQEEDKDGKTTYGKLHLRNSMNTCYFKTAPDVSKANAFGEPGSADLFPSIQAELGVLVAQIVSKPKKREAMEALAKFDAKAKCALSVIKREQLHLQDAQQEIIRTLRNILEMEVNVQSNAGHAEHQPTHTKPDRAATTDPHPNSYVAFIP</sequence>
<proteinExistence type="predicted"/>
<reference evidence="3" key="2">
    <citation type="journal article" date="2015" name="Data Brief">
        <title>Shoot transcriptome of the giant reed, Arundo donax.</title>
        <authorList>
            <person name="Barrero R.A."/>
            <person name="Guerrero F.D."/>
            <person name="Moolhuijzen P."/>
            <person name="Goolsby J.A."/>
            <person name="Tidwell J."/>
            <person name="Bellgard S.E."/>
            <person name="Bellgard M.I."/>
        </authorList>
    </citation>
    <scope>NUCLEOTIDE SEQUENCE</scope>
    <source>
        <tissue evidence="3">Shoot tissue taken approximately 20 cm above the soil surface</tissue>
    </source>
</reference>
<evidence type="ECO:0000313" key="3">
    <source>
        <dbReference type="EMBL" id="JAD41827.1"/>
    </source>
</evidence>
<evidence type="ECO:0000256" key="1">
    <source>
        <dbReference type="SAM" id="Coils"/>
    </source>
</evidence>
<feature type="compositionally biased region" description="Basic and acidic residues" evidence="2">
    <location>
        <begin position="212"/>
        <end position="226"/>
    </location>
</feature>
<reference evidence="3" key="1">
    <citation type="submission" date="2014-09" db="EMBL/GenBank/DDBJ databases">
        <authorList>
            <person name="Magalhaes I.L.F."/>
            <person name="Oliveira U."/>
            <person name="Santos F.R."/>
            <person name="Vidigal T.H.D.A."/>
            <person name="Brescovit A.D."/>
            <person name="Santos A.J."/>
        </authorList>
    </citation>
    <scope>NUCLEOTIDE SEQUENCE</scope>
    <source>
        <tissue evidence="3">Shoot tissue taken approximately 20 cm above the soil surface</tissue>
    </source>
</reference>
<organism evidence="3">
    <name type="scientific">Arundo donax</name>
    <name type="common">Giant reed</name>
    <name type="synonym">Donax arundinaceus</name>
    <dbReference type="NCBI Taxonomy" id="35708"/>
    <lineage>
        <taxon>Eukaryota</taxon>
        <taxon>Viridiplantae</taxon>
        <taxon>Streptophyta</taxon>
        <taxon>Embryophyta</taxon>
        <taxon>Tracheophyta</taxon>
        <taxon>Spermatophyta</taxon>
        <taxon>Magnoliopsida</taxon>
        <taxon>Liliopsida</taxon>
        <taxon>Poales</taxon>
        <taxon>Poaceae</taxon>
        <taxon>PACMAD clade</taxon>
        <taxon>Arundinoideae</taxon>
        <taxon>Arundineae</taxon>
        <taxon>Arundo</taxon>
    </lineage>
</organism>
<dbReference type="EMBL" id="GBRH01256068">
    <property type="protein sequence ID" value="JAD41827.1"/>
    <property type="molecule type" value="Transcribed_RNA"/>
</dbReference>
<evidence type="ECO:0000256" key="2">
    <source>
        <dbReference type="SAM" id="MobiDB-lite"/>
    </source>
</evidence>
<feature type="region of interest" description="Disordered" evidence="2">
    <location>
        <begin position="210"/>
        <end position="240"/>
    </location>
</feature>
<feature type="coiled-coil region" evidence="1">
    <location>
        <begin position="178"/>
        <end position="205"/>
    </location>
</feature>
<accession>A0A0A9A456</accession>
<keyword evidence="1" id="KW-0175">Coiled coil</keyword>
<name>A0A0A9A456_ARUDO</name>
<dbReference type="AlphaFoldDB" id="A0A0A9A456"/>
<protein>
    <submittedName>
        <fullName evidence="3">Uncharacterized protein</fullName>
    </submittedName>
</protein>